<evidence type="ECO:0000313" key="3">
    <source>
        <dbReference type="Proteomes" id="UP000015101"/>
    </source>
</evidence>
<accession>T1FFR4</accession>
<sequence>MTLGHKLRVNELKCIQRRMIFVSLWYTQILWINPNGNSRVIDENQIPYKHCCNLERGVSDQFSTSTSRKLASILDVSKNVLNARKLSKLCGSVFIRCGPRSACIVRTRSVFSLLDRRDEKRARVANSGLMYQE</sequence>
<dbReference type="EnsemblMetazoa" id="HelroT180329">
    <property type="protein sequence ID" value="HelroP180329"/>
    <property type="gene ID" value="HelroG180329"/>
</dbReference>
<reference evidence="2" key="3">
    <citation type="submission" date="2015-06" db="UniProtKB">
        <authorList>
            <consortium name="EnsemblMetazoa"/>
        </authorList>
    </citation>
    <scope>IDENTIFICATION</scope>
</reference>
<proteinExistence type="predicted"/>
<dbReference type="HOGENOM" id="CLU_1908980_0_0_1"/>
<dbReference type="AlphaFoldDB" id="T1FFR4"/>
<dbReference type="Proteomes" id="UP000015101">
    <property type="component" value="Unassembled WGS sequence"/>
</dbReference>
<dbReference type="KEGG" id="hro:HELRODRAFT_180329"/>
<dbReference type="EMBL" id="KB097579">
    <property type="protein sequence ID" value="ESN93923.1"/>
    <property type="molecule type" value="Genomic_DNA"/>
</dbReference>
<organism evidence="2 3">
    <name type="scientific">Helobdella robusta</name>
    <name type="common">Californian leech</name>
    <dbReference type="NCBI Taxonomy" id="6412"/>
    <lineage>
        <taxon>Eukaryota</taxon>
        <taxon>Metazoa</taxon>
        <taxon>Spiralia</taxon>
        <taxon>Lophotrochozoa</taxon>
        <taxon>Annelida</taxon>
        <taxon>Clitellata</taxon>
        <taxon>Hirudinea</taxon>
        <taxon>Rhynchobdellida</taxon>
        <taxon>Glossiphoniidae</taxon>
        <taxon>Helobdella</taxon>
    </lineage>
</organism>
<reference evidence="1 3" key="2">
    <citation type="journal article" date="2013" name="Nature">
        <title>Insights into bilaterian evolution from three spiralian genomes.</title>
        <authorList>
            <person name="Simakov O."/>
            <person name="Marletaz F."/>
            <person name="Cho S.J."/>
            <person name="Edsinger-Gonzales E."/>
            <person name="Havlak P."/>
            <person name="Hellsten U."/>
            <person name="Kuo D.H."/>
            <person name="Larsson T."/>
            <person name="Lv J."/>
            <person name="Arendt D."/>
            <person name="Savage R."/>
            <person name="Osoegawa K."/>
            <person name="de Jong P."/>
            <person name="Grimwood J."/>
            <person name="Chapman J.A."/>
            <person name="Shapiro H."/>
            <person name="Aerts A."/>
            <person name="Otillar R.P."/>
            <person name="Terry A.Y."/>
            <person name="Boore J.L."/>
            <person name="Grigoriev I.V."/>
            <person name="Lindberg D.R."/>
            <person name="Seaver E.C."/>
            <person name="Weisblat D.A."/>
            <person name="Putnam N.H."/>
            <person name="Rokhsar D.S."/>
        </authorList>
    </citation>
    <scope>NUCLEOTIDE SEQUENCE</scope>
</reference>
<evidence type="ECO:0000313" key="2">
    <source>
        <dbReference type="EnsemblMetazoa" id="HelroP180329"/>
    </source>
</evidence>
<evidence type="ECO:0000313" key="1">
    <source>
        <dbReference type="EMBL" id="ESN93923.1"/>
    </source>
</evidence>
<keyword evidence="3" id="KW-1185">Reference proteome</keyword>
<dbReference type="InParanoid" id="T1FFR4"/>
<gene>
    <name evidence="2" type="primary">20207663</name>
    <name evidence="1" type="ORF">HELRODRAFT_180329</name>
</gene>
<dbReference type="EMBL" id="AMQM01007161">
    <property type="status" value="NOT_ANNOTATED_CDS"/>
    <property type="molecule type" value="Genomic_DNA"/>
</dbReference>
<reference evidence="3" key="1">
    <citation type="submission" date="2012-12" db="EMBL/GenBank/DDBJ databases">
        <authorList>
            <person name="Hellsten U."/>
            <person name="Grimwood J."/>
            <person name="Chapman J.A."/>
            <person name="Shapiro H."/>
            <person name="Aerts A."/>
            <person name="Otillar R.P."/>
            <person name="Terry A.Y."/>
            <person name="Boore J.L."/>
            <person name="Simakov O."/>
            <person name="Marletaz F."/>
            <person name="Cho S.-J."/>
            <person name="Edsinger-Gonzales E."/>
            <person name="Havlak P."/>
            <person name="Kuo D.-H."/>
            <person name="Larsson T."/>
            <person name="Lv J."/>
            <person name="Arendt D."/>
            <person name="Savage R."/>
            <person name="Osoegawa K."/>
            <person name="de Jong P."/>
            <person name="Lindberg D.R."/>
            <person name="Seaver E.C."/>
            <person name="Weisblat D.A."/>
            <person name="Putnam N.H."/>
            <person name="Grigoriev I.V."/>
            <person name="Rokhsar D.S."/>
        </authorList>
    </citation>
    <scope>NUCLEOTIDE SEQUENCE</scope>
</reference>
<dbReference type="RefSeq" id="XP_009027899.1">
    <property type="nucleotide sequence ID" value="XM_009029651.1"/>
</dbReference>
<protein>
    <submittedName>
        <fullName evidence="1 2">Uncharacterized protein</fullName>
    </submittedName>
</protein>
<dbReference type="GeneID" id="20207663"/>
<dbReference type="CTD" id="20207663"/>
<dbReference type="EMBL" id="AMQM01007162">
    <property type="status" value="NOT_ANNOTATED_CDS"/>
    <property type="molecule type" value="Genomic_DNA"/>
</dbReference>
<name>T1FFR4_HELRO</name>